<evidence type="ECO:0000313" key="2">
    <source>
        <dbReference type="Proteomes" id="UP000777438"/>
    </source>
</evidence>
<protein>
    <submittedName>
        <fullName evidence="1">Uncharacterized protein</fullName>
    </submittedName>
</protein>
<proteinExistence type="predicted"/>
<comment type="caution">
    <text evidence="1">The sequence shown here is derived from an EMBL/GenBank/DDBJ whole genome shotgun (WGS) entry which is preliminary data.</text>
</comment>
<dbReference type="EMBL" id="JAGPYM010000022">
    <property type="protein sequence ID" value="KAH6883863.1"/>
    <property type="molecule type" value="Genomic_DNA"/>
</dbReference>
<accession>A0A9P8VYA9</accession>
<evidence type="ECO:0000313" key="1">
    <source>
        <dbReference type="EMBL" id="KAH6883863.1"/>
    </source>
</evidence>
<sequence>MQPTPTGFFGLMPNELILQLVAVLPITDVLSLKLATHNLFSVLGQRIEPSKYIQGTGPFTNSHQLLETMAIHGAVLSGSRALEYFVPGSTTDESDWDFYVPPVLSSVIAVKNALERSGVTFESSLSKAARQLREKSCATLNRNQIISIAYEAFFNTRSWSREERIVIDAVQYTYPDMRDIIAHIRVDGSVRWMDSLVPITIQCCGSVSFPDPQQTRNHSYPDGITAKVLNGTARKNNRTVSVQLVIGTIDPRRISVADPLFQTVFRSVFSFYGSHVQCILTKHAALHMYYRLALKKMAYRWHVPDAIQEKAEAAVQKYISRGFEFKAAAEDDQWLLRSAQDNDSCFIELETDDCYSPSLSQIKGLRWRHTREIIRPSLQPTTVDARHELLYFGVISRGCI</sequence>
<organism evidence="1 2">
    <name type="scientific">Thelonectria olida</name>
    <dbReference type="NCBI Taxonomy" id="1576542"/>
    <lineage>
        <taxon>Eukaryota</taxon>
        <taxon>Fungi</taxon>
        <taxon>Dikarya</taxon>
        <taxon>Ascomycota</taxon>
        <taxon>Pezizomycotina</taxon>
        <taxon>Sordariomycetes</taxon>
        <taxon>Hypocreomycetidae</taxon>
        <taxon>Hypocreales</taxon>
        <taxon>Nectriaceae</taxon>
        <taxon>Thelonectria</taxon>
    </lineage>
</organism>
<dbReference type="OrthoDB" id="4883757at2759"/>
<dbReference type="AlphaFoldDB" id="A0A9P8VYA9"/>
<reference evidence="1 2" key="1">
    <citation type="journal article" date="2021" name="Nat. Commun.">
        <title>Genetic determinants of endophytism in the Arabidopsis root mycobiome.</title>
        <authorList>
            <person name="Mesny F."/>
            <person name="Miyauchi S."/>
            <person name="Thiergart T."/>
            <person name="Pickel B."/>
            <person name="Atanasova L."/>
            <person name="Karlsson M."/>
            <person name="Huettel B."/>
            <person name="Barry K.W."/>
            <person name="Haridas S."/>
            <person name="Chen C."/>
            <person name="Bauer D."/>
            <person name="Andreopoulos W."/>
            <person name="Pangilinan J."/>
            <person name="LaButti K."/>
            <person name="Riley R."/>
            <person name="Lipzen A."/>
            <person name="Clum A."/>
            <person name="Drula E."/>
            <person name="Henrissat B."/>
            <person name="Kohler A."/>
            <person name="Grigoriev I.V."/>
            <person name="Martin F.M."/>
            <person name="Hacquard S."/>
        </authorList>
    </citation>
    <scope>NUCLEOTIDE SEQUENCE [LARGE SCALE GENOMIC DNA]</scope>
    <source>
        <strain evidence="1 2">MPI-CAGE-CH-0241</strain>
    </source>
</reference>
<name>A0A9P8VYA9_9HYPO</name>
<dbReference type="Proteomes" id="UP000777438">
    <property type="component" value="Unassembled WGS sequence"/>
</dbReference>
<gene>
    <name evidence="1" type="ORF">B0T10DRAFT_463224</name>
</gene>
<keyword evidence="2" id="KW-1185">Reference proteome</keyword>